<feature type="transmembrane region" description="Helical" evidence="1">
    <location>
        <begin position="298"/>
        <end position="317"/>
    </location>
</feature>
<gene>
    <name evidence="2" type="ORF">A8975_1213</name>
</gene>
<keyword evidence="1" id="KW-1133">Transmembrane helix</keyword>
<sequence length="416" mass="48680">MPTHLAFRLTLFVMLVFNLRAKNVSVSLLMFYWLLRTFVKNTLHERSIFFILLYSQSIIMGKTQVNCPNCEKQFEEGFQFCPHCGQKAKDDLTLGVLFYNTISNYFSFDARFFKSFIPLMIQPGYLARRFVEGKRLLYLHPAQMYLFISVVFFFLFSFIARQTTQSVDEAMKRELERSKTVIDSLRNKPLDSAQIAQIMQPLEANKEKLGLKDKEFKELDSIIKQEATKESKMNTNFSFSRSEIDSLIEAGASEDEIYKAMGMDDDDGYFTRRLYAQALKFFKNRSGGSILQAFYDSIPIAMFILLPIFAFILKLLYYRKGRFAHHLVFSFYFFSFLFTVFSVLMLCNFIWDNFPGWIMTLVMLSTFFYLFIAVKRFYGQGWFLSFFKSSVATFVFLMFVIPFAAGIMALMALLTY</sequence>
<dbReference type="Proteomes" id="UP000294930">
    <property type="component" value="Unassembled WGS sequence"/>
</dbReference>
<keyword evidence="3" id="KW-1185">Reference proteome</keyword>
<reference evidence="2 3" key="1">
    <citation type="submission" date="2019-03" db="EMBL/GenBank/DDBJ databases">
        <title>Genomic Encyclopedia of Type Strains, Phase III (KMG-III): the genomes of soil and plant-associated and newly described type strains.</title>
        <authorList>
            <person name="Whitman W."/>
        </authorList>
    </citation>
    <scope>NUCLEOTIDE SEQUENCE [LARGE SCALE GENOMIC DNA]</scope>
    <source>
        <strain evidence="2 3">CGMCC 1.10957</strain>
    </source>
</reference>
<keyword evidence="1" id="KW-0472">Membrane</keyword>
<dbReference type="Pfam" id="PF12412">
    <property type="entry name" value="DUF3667"/>
    <property type="match status" value="1"/>
</dbReference>
<organism evidence="2 3">
    <name type="scientific">Meridianimaribacter flavus</name>
    <dbReference type="NCBI Taxonomy" id="571115"/>
    <lineage>
        <taxon>Bacteria</taxon>
        <taxon>Pseudomonadati</taxon>
        <taxon>Bacteroidota</taxon>
        <taxon>Flavobacteriia</taxon>
        <taxon>Flavobacteriales</taxon>
        <taxon>Flavobacteriaceae</taxon>
        <taxon>Meridianimaribacter</taxon>
    </lineage>
</organism>
<feature type="transmembrane region" description="Helical" evidence="1">
    <location>
        <begin position="329"/>
        <end position="351"/>
    </location>
</feature>
<feature type="transmembrane region" description="Helical" evidence="1">
    <location>
        <begin position="136"/>
        <end position="159"/>
    </location>
</feature>
<keyword evidence="1" id="KW-0812">Transmembrane</keyword>
<dbReference type="EMBL" id="SOQZ01000002">
    <property type="protein sequence ID" value="TDY12449.1"/>
    <property type="molecule type" value="Genomic_DNA"/>
</dbReference>
<accession>A0ABY2G5X0</accession>
<feature type="transmembrane region" description="Helical" evidence="1">
    <location>
        <begin position="390"/>
        <end position="414"/>
    </location>
</feature>
<name>A0ABY2G5X0_9FLAO</name>
<proteinExistence type="predicted"/>
<dbReference type="InterPro" id="IPR022134">
    <property type="entry name" value="DUF3667"/>
</dbReference>
<evidence type="ECO:0000313" key="2">
    <source>
        <dbReference type="EMBL" id="TDY12449.1"/>
    </source>
</evidence>
<protein>
    <submittedName>
        <fullName evidence="2">Uncharacterized protein DUF3667</fullName>
    </submittedName>
</protein>
<feature type="transmembrane region" description="Helical" evidence="1">
    <location>
        <begin position="357"/>
        <end position="378"/>
    </location>
</feature>
<evidence type="ECO:0000256" key="1">
    <source>
        <dbReference type="SAM" id="Phobius"/>
    </source>
</evidence>
<comment type="caution">
    <text evidence="2">The sequence shown here is derived from an EMBL/GenBank/DDBJ whole genome shotgun (WGS) entry which is preliminary data.</text>
</comment>
<evidence type="ECO:0000313" key="3">
    <source>
        <dbReference type="Proteomes" id="UP000294930"/>
    </source>
</evidence>
<feature type="transmembrane region" description="Helical" evidence="1">
    <location>
        <begin position="12"/>
        <end position="35"/>
    </location>
</feature>